<dbReference type="InterPro" id="IPR001126">
    <property type="entry name" value="UmuC"/>
</dbReference>
<keyword evidence="2" id="KW-0227">DNA damage</keyword>
<dbReference type="Gene3D" id="3.40.1170.60">
    <property type="match status" value="1"/>
</dbReference>
<dbReference type="PANTHER" id="PTHR11076">
    <property type="entry name" value="DNA REPAIR POLYMERASE UMUC / TRANSFERASE FAMILY MEMBER"/>
    <property type="match status" value="1"/>
</dbReference>
<keyword evidence="2" id="KW-0238">DNA-binding</keyword>
<keyword evidence="2" id="KW-0234">DNA repair</keyword>
<feature type="active site" evidence="2">
    <location>
        <position position="107"/>
    </location>
</feature>
<dbReference type="Gene3D" id="3.30.1490.100">
    <property type="entry name" value="DNA polymerase, Y-family, little finger domain"/>
    <property type="match status" value="1"/>
</dbReference>
<keyword evidence="2" id="KW-0235">DNA replication</keyword>
<feature type="binding site" evidence="2">
    <location>
        <position position="10"/>
    </location>
    <ligand>
        <name>Mg(2+)</name>
        <dbReference type="ChEBI" id="CHEBI:18420"/>
    </ligand>
</feature>
<comment type="function">
    <text evidence="2">Poorly processive, error-prone DNA polymerase involved in untargeted mutagenesis. Copies undamaged DNA at stalled replication forks, which arise in vivo from mismatched or misaligned primer ends. These misaligned primers can be extended by PolIV. Exhibits no 3'-5' exonuclease (proofreading) activity. May be involved in translesional synthesis, in conjunction with the beta clamp from PolIII.</text>
</comment>
<dbReference type="Gene3D" id="3.30.70.270">
    <property type="match status" value="1"/>
</dbReference>
<gene>
    <name evidence="2" type="primary">dinB</name>
    <name evidence="4" type="ORF">ACFOZ8_27810</name>
</gene>
<proteinExistence type="inferred from homology"/>
<reference evidence="5" key="1">
    <citation type="journal article" date="2019" name="Int. J. Syst. Evol. Microbiol.">
        <title>The Global Catalogue of Microorganisms (GCM) 10K type strain sequencing project: providing services to taxonomists for standard genome sequencing and annotation.</title>
        <authorList>
            <consortium name="The Broad Institute Genomics Platform"/>
            <consortium name="The Broad Institute Genome Sequencing Center for Infectious Disease"/>
            <person name="Wu L."/>
            <person name="Ma J."/>
        </authorList>
    </citation>
    <scope>NUCLEOTIDE SEQUENCE [LARGE SCALE GENOMIC DNA]</scope>
    <source>
        <strain evidence="5">IBRC-M 10987</strain>
    </source>
</reference>
<dbReference type="NCBIfam" id="NF002848">
    <property type="entry name" value="PRK03103.1"/>
    <property type="match status" value="1"/>
</dbReference>
<evidence type="ECO:0000259" key="3">
    <source>
        <dbReference type="PROSITE" id="PS50173"/>
    </source>
</evidence>
<comment type="similarity">
    <text evidence="1 2">Belongs to the DNA polymerase type-Y family.</text>
</comment>
<dbReference type="InterPro" id="IPR036775">
    <property type="entry name" value="DNA_pol_Y-fam_lit_finger_sf"/>
</dbReference>
<dbReference type="HAMAP" id="MF_01113">
    <property type="entry name" value="DNApol_IV"/>
    <property type="match status" value="1"/>
</dbReference>
<dbReference type="PANTHER" id="PTHR11076:SF35">
    <property type="entry name" value="DNA REPAIR PROTEIN HOMOLOG YOBH"/>
    <property type="match status" value="1"/>
</dbReference>
<accession>A0ABV8KBK5</accession>
<evidence type="ECO:0000313" key="4">
    <source>
        <dbReference type="EMBL" id="MFC4103428.1"/>
    </source>
</evidence>
<evidence type="ECO:0000256" key="1">
    <source>
        <dbReference type="ARBA" id="ARBA00010945"/>
    </source>
</evidence>
<organism evidence="4 5">
    <name type="scientific">Paenibacillus xanthanilyticus</name>
    <dbReference type="NCBI Taxonomy" id="1783531"/>
    <lineage>
        <taxon>Bacteria</taxon>
        <taxon>Bacillati</taxon>
        <taxon>Bacillota</taxon>
        <taxon>Bacilli</taxon>
        <taxon>Bacillales</taxon>
        <taxon>Paenibacillaceae</taxon>
        <taxon>Paenibacillus</taxon>
    </lineage>
</organism>
<dbReference type="InterPro" id="IPR017961">
    <property type="entry name" value="DNA_pol_Y-fam_little_finger"/>
</dbReference>
<evidence type="ECO:0000313" key="5">
    <source>
        <dbReference type="Proteomes" id="UP001595715"/>
    </source>
</evidence>
<name>A0ABV8KBK5_9BACL</name>
<keyword evidence="2" id="KW-0479">Metal-binding</keyword>
<dbReference type="InterPro" id="IPR022880">
    <property type="entry name" value="DNApol_IV"/>
</dbReference>
<comment type="caution">
    <text evidence="4">The sequence shown here is derived from an EMBL/GenBank/DDBJ whole genome shotgun (WGS) entry which is preliminary data.</text>
</comment>
<dbReference type="InterPro" id="IPR043128">
    <property type="entry name" value="Rev_trsase/Diguanyl_cyclase"/>
</dbReference>
<comment type="cofactor">
    <cofactor evidence="2">
        <name>Mg(2+)</name>
        <dbReference type="ChEBI" id="CHEBI:18420"/>
    </cofactor>
    <text evidence="2">Binds 2 magnesium ions per subunit.</text>
</comment>
<dbReference type="InterPro" id="IPR050116">
    <property type="entry name" value="DNA_polymerase-Y"/>
</dbReference>
<comment type="subcellular location">
    <subcellularLocation>
        <location evidence="2">Cytoplasm</location>
    </subcellularLocation>
</comment>
<dbReference type="Proteomes" id="UP001595715">
    <property type="component" value="Unassembled WGS sequence"/>
</dbReference>
<comment type="catalytic activity">
    <reaction evidence="2">
        <text>DNA(n) + a 2'-deoxyribonucleoside 5'-triphosphate = DNA(n+1) + diphosphate</text>
        <dbReference type="Rhea" id="RHEA:22508"/>
        <dbReference type="Rhea" id="RHEA-COMP:17339"/>
        <dbReference type="Rhea" id="RHEA-COMP:17340"/>
        <dbReference type="ChEBI" id="CHEBI:33019"/>
        <dbReference type="ChEBI" id="CHEBI:61560"/>
        <dbReference type="ChEBI" id="CHEBI:173112"/>
        <dbReference type="EC" id="2.7.7.7"/>
    </reaction>
</comment>
<dbReference type="PROSITE" id="PS50173">
    <property type="entry name" value="UMUC"/>
    <property type="match status" value="1"/>
</dbReference>
<dbReference type="Pfam" id="PF00817">
    <property type="entry name" value="IMS"/>
    <property type="match status" value="1"/>
</dbReference>
<comment type="subunit">
    <text evidence="2">Monomer.</text>
</comment>
<keyword evidence="2" id="KW-0239">DNA-directed DNA polymerase</keyword>
<feature type="domain" description="UmuC" evidence="3">
    <location>
        <begin position="6"/>
        <end position="191"/>
    </location>
</feature>
<keyword evidence="2" id="KW-0460">Magnesium</keyword>
<dbReference type="InterPro" id="IPR043502">
    <property type="entry name" value="DNA/RNA_pol_sf"/>
</dbReference>
<keyword evidence="2" id="KW-0963">Cytoplasm</keyword>
<keyword evidence="2" id="KW-0808">Transferase</keyword>
<feature type="site" description="Substrate discrimination" evidence="2">
    <location>
        <position position="15"/>
    </location>
</feature>
<dbReference type="SUPFAM" id="SSF56672">
    <property type="entry name" value="DNA/RNA polymerases"/>
    <property type="match status" value="1"/>
</dbReference>
<dbReference type="SUPFAM" id="SSF100879">
    <property type="entry name" value="Lesion bypass DNA polymerase (Y-family), little finger domain"/>
    <property type="match status" value="1"/>
</dbReference>
<dbReference type="CDD" id="cd03586">
    <property type="entry name" value="PolY_Pol_IV_kappa"/>
    <property type="match status" value="1"/>
</dbReference>
<keyword evidence="2" id="KW-0548">Nucleotidyltransferase</keyword>
<keyword evidence="2" id="KW-0515">Mutator protein</keyword>
<sequence length="418" mass="46645">MVVPVIMLADCQSFYASVEKAAHPEYRDKPLIVAGDPARRSGIVLAACPIAKKFGITTAETLGEALGKCPDVVVIRPHMQTYIDVSLMITEIFESFTDLVEPFSIDEQFLDVTGSLSYFGSPEEIARRIQIKVMMYTGVWIRIGISSTKILAKMATDIWAKKSETGIFTLPKSEVESLLWPQPVNKMFGVGSRMTAHFNRMGITAIGDIARLPLAELKRKMRIVMGKNSDIQAELYWQTANGIDSSAVTPGTHDVQQAIGHQMTLPRDYSRKEDIEVILLELSEEVCRRCRAKGYMGSVISVGCQGADFDRPTGFYRQVTVADPTNITNEVFETARKLFYAHWDEMPVRKLGVVVSKLTRDTQYQLTLFGNREKARRLERATDQIKYRYGGTAILRASSLLGAAQALERSAKIGGHYK</sequence>
<feature type="binding site" evidence="2">
    <location>
        <position position="106"/>
    </location>
    <ligand>
        <name>Mg(2+)</name>
        <dbReference type="ChEBI" id="CHEBI:18420"/>
    </ligand>
</feature>
<protein>
    <recommendedName>
        <fullName evidence="2">DNA polymerase IV</fullName>
        <shortName evidence="2">Pol IV</shortName>
        <ecNumber evidence="2">2.7.7.7</ecNumber>
    </recommendedName>
</protein>
<dbReference type="EC" id="2.7.7.7" evidence="2"/>
<evidence type="ECO:0000256" key="2">
    <source>
        <dbReference type="HAMAP-Rule" id="MF_01113"/>
    </source>
</evidence>
<keyword evidence="5" id="KW-1185">Reference proteome</keyword>
<dbReference type="EMBL" id="JBHSAM010000036">
    <property type="protein sequence ID" value="MFC4103428.1"/>
    <property type="molecule type" value="Genomic_DNA"/>
</dbReference>
<dbReference type="RefSeq" id="WP_377722026.1">
    <property type="nucleotide sequence ID" value="NZ_JBHSAM010000036.1"/>
</dbReference>
<dbReference type="Pfam" id="PF11799">
    <property type="entry name" value="IMS_C"/>
    <property type="match status" value="1"/>
</dbReference>
<dbReference type="Gene3D" id="1.10.150.20">
    <property type="entry name" value="5' to 3' exonuclease, C-terminal subdomain"/>
    <property type="match status" value="1"/>
</dbReference>